<dbReference type="GO" id="GO:0008270">
    <property type="term" value="F:zinc ion binding"/>
    <property type="evidence" value="ECO:0007669"/>
    <property type="project" value="InterPro"/>
</dbReference>
<evidence type="ECO:0000313" key="4">
    <source>
        <dbReference type="EMBL" id="MBM3332607.1"/>
    </source>
</evidence>
<evidence type="ECO:0000256" key="2">
    <source>
        <dbReference type="PROSITE-ProRule" id="PRU01379"/>
    </source>
</evidence>
<dbReference type="Proteomes" id="UP000779900">
    <property type="component" value="Unassembled WGS sequence"/>
</dbReference>
<protein>
    <submittedName>
        <fullName evidence="4">T9SS type A sorting domain-containing protein</fullName>
    </submittedName>
</protein>
<organism evidence="4 5">
    <name type="scientific">candidate division WOR-3 bacterium</name>
    <dbReference type="NCBI Taxonomy" id="2052148"/>
    <lineage>
        <taxon>Bacteria</taxon>
        <taxon>Bacteria division WOR-3</taxon>
    </lineage>
</organism>
<proteinExistence type="inferred from homology"/>
<dbReference type="PANTHER" id="PTHR11532">
    <property type="entry name" value="PROTEASE M14 CARBOXYPEPTIDASE"/>
    <property type="match status" value="1"/>
</dbReference>
<dbReference type="SMART" id="SM00631">
    <property type="entry name" value="Zn_pept"/>
    <property type="match status" value="1"/>
</dbReference>
<comment type="caution">
    <text evidence="4">The sequence shown here is derived from an EMBL/GenBank/DDBJ whole genome shotgun (WGS) entry which is preliminary data.</text>
</comment>
<dbReference type="InterPro" id="IPR026444">
    <property type="entry name" value="Secre_tail"/>
</dbReference>
<name>A0A938BUF4_UNCW3</name>
<dbReference type="SUPFAM" id="SSF53187">
    <property type="entry name" value="Zn-dependent exopeptidases"/>
    <property type="match status" value="1"/>
</dbReference>
<dbReference type="GO" id="GO:0004181">
    <property type="term" value="F:metallocarboxypeptidase activity"/>
    <property type="evidence" value="ECO:0007669"/>
    <property type="project" value="InterPro"/>
</dbReference>
<dbReference type="GO" id="GO:0016485">
    <property type="term" value="P:protein processing"/>
    <property type="evidence" value="ECO:0007669"/>
    <property type="project" value="TreeGrafter"/>
</dbReference>
<feature type="domain" description="Peptidase M14" evidence="3">
    <location>
        <begin position="96"/>
        <end position="360"/>
    </location>
</feature>
<evidence type="ECO:0000313" key="5">
    <source>
        <dbReference type="Proteomes" id="UP000779900"/>
    </source>
</evidence>
<comment type="similarity">
    <text evidence="2">Belongs to the peptidase M14 family.</text>
</comment>
<keyword evidence="1" id="KW-0325">Glycoprotein</keyword>
<dbReference type="SUPFAM" id="SSF49464">
    <property type="entry name" value="Carboxypeptidase regulatory domain-like"/>
    <property type="match status" value="1"/>
</dbReference>
<dbReference type="InterPro" id="IPR008969">
    <property type="entry name" value="CarboxyPept-like_regulatory"/>
</dbReference>
<dbReference type="PROSITE" id="PS52035">
    <property type="entry name" value="PEPTIDASE_M14"/>
    <property type="match status" value="1"/>
</dbReference>
<evidence type="ECO:0000259" key="3">
    <source>
        <dbReference type="PROSITE" id="PS52035"/>
    </source>
</evidence>
<accession>A0A938BUF4</accession>
<dbReference type="NCBIfam" id="TIGR04183">
    <property type="entry name" value="Por_Secre_tail"/>
    <property type="match status" value="1"/>
</dbReference>
<dbReference type="AlphaFoldDB" id="A0A938BUF4"/>
<dbReference type="InterPro" id="IPR050753">
    <property type="entry name" value="Peptidase_M14_domain"/>
</dbReference>
<dbReference type="InterPro" id="IPR000834">
    <property type="entry name" value="Peptidase_M14"/>
</dbReference>
<dbReference type="Pfam" id="PF00246">
    <property type="entry name" value="Peptidase_M14"/>
    <property type="match status" value="1"/>
</dbReference>
<dbReference type="Pfam" id="PF13620">
    <property type="entry name" value="CarboxypepD_reg"/>
    <property type="match status" value="1"/>
</dbReference>
<dbReference type="GO" id="GO:0006518">
    <property type="term" value="P:peptide metabolic process"/>
    <property type="evidence" value="ECO:0007669"/>
    <property type="project" value="TreeGrafter"/>
</dbReference>
<feature type="active site" description="Proton donor/acceptor" evidence="2">
    <location>
        <position position="332"/>
    </location>
</feature>
<sequence>MNAIVALALLVASPATQRSSFITHRTAEIRRMAVIQLTSHAAVYSLPRELEIHGVTDSTVSIVANDAELARLQMLGYSPRVQLDDYQAWVDSVLLAYRTYAQVCSTMAALADIHPSICRLETLGFSVQNRAILMMCVTDNPQVEETEPEFRIIGPHHGDEKIATEITLSCLQYILASYDTSASVRSLVDSTEIWFIPIVNVDGHVANRRTNANGVDLNRDYGYRWSGMGNSPSPFSQLETRLMREHNLANNISIEFAYHSAAAYVNYLWDNHPADPPDSAFIVALATQYADSTYGSNTTKLVPINGYSWYEVDGSGQDASFGLFGSLAYTIETYQPSQQARIDSICVANRRALLGLVRDCRLGVSGFVRDSLTGSPLFARISVDSPLRWDCYTDLSLGDFHKPLPAGTYTLTAHAQGFLPKTVAGVVVPAGGTVAADFELVPDTSGNVHVEEMIWLNHGDPNMVMPTQSILALGAPDGSGFSLGRFGNICLSSGRTENGDCTGSRPRPRGRGLSPLSVMARPTVRLSGWIRNVPGDDVTVFDSDSVADGYWLYAGNDWAGPWTNLGHANGTVSFDLGSAGLDSARYLRIVCDSTGSSSDPRAGLDLDAVSYRFSSAGLASCSSLLPHPSSLGIFPNPSSHVLYIVPPSGCRRLEIIDIAGRAVECYPLRRDMTEISDISGRVPSSMQIGVADLTPGVYLARFETAAGTSQHKFVVTRQ</sequence>
<reference evidence="4" key="1">
    <citation type="submission" date="2019-03" db="EMBL/GenBank/DDBJ databases">
        <title>Lake Tanganyika Metagenome-Assembled Genomes (MAGs).</title>
        <authorList>
            <person name="Tran P."/>
        </authorList>
    </citation>
    <scope>NUCLEOTIDE SEQUENCE</scope>
    <source>
        <strain evidence="4">K_DeepCast_150m_m2_040</strain>
    </source>
</reference>
<dbReference type="Gene3D" id="2.60.40.1120">
    <property type="entry name" value="Carboxypeptidase-like, regulatory domain"/>
    <property type="match status" value="1"/>
</dbReference>
<evidence type="ECO:0000256" key="1">
    <source>
        <dbReference type="ARBA" id="ARBA00023180"/>
    </source>
</evidence>
<dbReference type="GO" id="GO:0005615">
    <property type="term" value="C:extracellular space"/>
    <property type="evidence" value="ECO:0007669"/>
    <property type="project" value="TreeGrafter"/>
</dbReference>
<dbReference type="EMBL" id="VGIR01000107">
    <property type="protein sequence ID" value="MBM3332607.1"/>
    <property type="molecule type" value="Genomic_DNA"/>
</dbReference>
<dbReference type="PANTHER" id="PTHR11532:SF57">
    <property type="entry name" value="CARBOXYPEPTIDASE D, B"/>
    <property type="match status" value="1"/>
</dbReference>
<gene>
    <name evidence="4" type="ORF">FJY68_12310</name>
</gene>
<dbReference type="Gene3D" id="3.40.630.10">
    <property type="entry name" value="Zn peptidases"/>
    <property type="match status" value="1"/>
</dbReference>